<dbReference type="GO" id="GO:0022627">
    <property type="term" value="C:cytosolic small ribosomal subunit"/>
    <property type="evidence" value="ECO:0007669"/>
    <property type="project" value="TreeGrafter"/>
</dbReference>
<dbReference type="Pfam" id="PF01250">
    <property type="entry name" value="Ribosomal_S6"/>
    <property type="match status" value="1"/>
</dbReference>
<evidence type="ECO:0000313" key="5">
    <source>
        <dbReference type="EMBL" id="MBC8179444.1"/>
    </source>
</evidence>
<dbReference type="PANTHER" id="PTHR21011">
    <property type="entry name" value="MITOCHONDRIAL 28S RIBOSOMAL PROTEIN S6"/>
    <property type="match status" value="1"/>
</dbReference>
<keyword evidence="3" id="KW-0699">rRNA-binding</keyword>
<dbReference type="InterPro" id="IPR014717">
    <property type="entry name" value="Transl_elong_EF1B/ribsomal_bS6"/>
</dbReference>
<sequence>MRYYETLYIINPELPDDDYRVVVTKFSDLVGKNKGVLTKVDEWGTKSLAYAVRKFNRGSYVLLQYCGEPGITAELKREMSLDDRIIKYQTIKLSDNADPEALKPDEDEGKAETGEEEVPAKETSAEDEVENGV</sequence>
<keyword evidence="3" id="KW-0694">RNA-binding</keyword>
<dbReference type="SUPFAM" id="SSF54995">
    <property type="entry name" value="Ribosomal protein S6"/>
    <property type="match status" value="1"/>
</dbReference>
<comment type="function">
    <text evidence="3">Binds together with bS18 to 16S ribosomal RNA.</text>
</comment>
<dbReference type="CDD" id="cd00473">
    <property type="entry name" value="bS6"/>
    <property type="match status" value="1"/>
</dbReference>
<evidence type="ECO:0000256" key="2">
    <source>
        <dbReference type="ARBA" id="ARBA00035294"/>
    </source>
</evidence>
<accession>A0A8J6N4E4</accession>
<proteinExistence type="inferred from homology"/>
<dbReference type="GO" id="GO:0003735">
    <property type="term" value="F:structural constituent of ribosome"/>
    <property type="evidence" value="ECO:0007669"/>
    <property type="project" value="InterPro"/>
</dbReference>
<keyword evidence="3 5" id="KW-0689">Ribosomal protein</keyword>
<evidence type="ECO:0000256" key="3">
    <source>
        <dbReference type="HAMAP-Rule" id="MF_00360"/>
    </source>
</evidence>
<organism evidence="5 6">
    <name type="scientific">Candidatus Desulfacyla euxinica</name>
    <dbReference type="NCBI Taxonomy" id="2841693"/>
    <lineage>
        <taxon>Bacteria</taxon>
        <taxon>Deltaproteobacteria</taxon>
        <taxon>Candidatus Desulfacyla</taxon>
    </lineage>
</organism>
<comment type="caution">
    <text evidence="5">The sequence shown here is derived from an EMBL/GenBank/DDBJ whole genome shotgun (WGS) entry which is preliminary data.</text>
</comment>
<evidence type="ECO:0000256" key="4">
    <source>
        <dbReference type="SAM" id="MobiDB-lite"/>
    </source>
</evidence>
<dbReference type="Gene3D" id="3.30.70.60">
    <property type="match status" value="1"/>
</dbReference>
<dbReference type="InterPro" id="IPR000529">
    <property type="entry name" value="Ribosomal_bS6"/>
</dbReference>
<evidence type="ECO:0000313" key="6">
    <source>
        <dbReference type="Proteomes" id="UP000650524"/>
    </source>
</evidence>
<feature type="region of interest" description="Disordered" evidence="4">
    <location>
        <begin position="96"/>
        <end position="133"/>
    </location>
</feature>
<name>A0A8J6N4E4_9DELT</name>
<reference evidence="5 6" key="1">
    <citation type="submission" date="2020-08" db="EMBL/GenBank/DDBJ databases">
        <title>Bridging the membrane lipid divide: bacteria of the FCB group superphylum have the potential to synthesize archaeal ether lipids.</title>
        <authorList>
            <person name="Villanueva L."/>
            <person name="Von Meijenfeldt F.A.B."/>
            <person name="Westbye A.B."/>
            <person name="Yadav S."/>
            <person name="Hopmans E.C."/>
            <person name="Dutilh B.E."/>
            <person name="Sinninghe Damste J.S."/>
        </authorList>
    </citation>
    <scope>NUCLEOTIDE SEQUENCE [LARGE SCALE GENOMIC DNA]</scope>
    <source>
        <strain evidence="5">NIOZ-UU27</strain>
    </source>
</reference>
<dbReference type="GO" id="GO:0006412">
    <property type="term" value="P:translation"/>
    <property type="evidence" value="ECO:0007669"/>
    <property type="project" value="UniProtKB-UniRule"/>
</dbReference>
<comment type="similarity">
    <text evidence="1 3">Belongs to the bacterial ribosomal protein bS6 family.</text>
</comment>
<dbReference type="EMBL" id="JACNJD010000386">
    <property type="protein sequence ID" value="MBC8179444.1"/>
    <property type="molecule type" value="Genomic_DNA"/>
</dbReference>
<dbReference type="AlphaFoldDB" id="A0A8J6N4E4"/>
<dbReference type="Proteomes" id="UP000650524">
    <property type="component" value="Unassembled WGS sequence"/>
</dbReference>
<dbReference type="GO" id="GO:0070181">
    <property type="term" value="F:small ribosomal subunit rRNA binding"/>
    <property type="evidence" value="ECO:0007669"/>
    <property type="project" value="TreeGrafter"/>
</dbReference>
<protein>
    <recommendedName>
        <fullName evidence="2 3">Small ribosomal subunit protein bS6</fullName>
    </recommendedName>
</protein>
<keyword evidence="3" id="KW-0687">Ribonucleoprotein</keyword>
<dbReference type="InterPro" id="IPR020814">
    <property type="entry name" value="Ribosomal_S6_plastid/chlpt"/>
</dbReference>
<dbReference type="NCBIfam" id="TIGR00166">
    <property type="entry name" value="S6"/>
    <property type="match status" value="1"/>
</dbReference>
<dbReference type="InterPro" id="IPR035980">
    <property type="entry name" value="Ribosomal_bS6_sf"/>
</dbReference>
<dbReference type="HAMAP" id="MF_00360">
    <property type="entry name" value="Ribosomal_bS6"/>
    <property type="match status" value="1"/>
</dbReference>
<dbReference type="PANTHER" id="PTHR21011:SF1">
    <property type="entry name" value="SMALL RIBOSOMAL SUBUNIT PROTEIN BS6M"/>
    <property type="match status" value="1"/>
</dbReference>
<gene>
    <name evidence="3 5" type="primary">rpsF</name>
    <name evidence="5" type="ORF">H8E19_18725</name>
</gene>
<feature type="compositionally biased region" description="Basic and acidic residues" evidence="4">
    <location>
        <begin position="100"/>
        <end position="124"/>
    </location>
</feature>
<evidence type="ECO:0000256" key="1">
    <source>
        <dbReference type="ARBA" id="ARBA00009512"/>
    </source>
</evidence>